<evidence type="ECO:0000256" key="7">
    <source>
        <dbReference type="SAM" id="MobiDB-lite"/>
    </source>
</evidence>
<feature type="region of interest" description="Disordered" evidence="7">
    <location>
        <begin position="1"/>
        <end position="20"/>
    </location>
</feature>
<comment type="similarity">
    <text evidence="2 6">Belongs to the CDC50/LEM3 family.</text>
</comment>
<evidence type="ECO:0000313" key="9">
    <source>
        <dbReference type="EMBL" id="GLI61588.1"/>
    </source>
</evidence>
<evidence type="ECO:0000256" key="3">
    <source>
        <dbReference type="ARBA" id="ARBA00022692"/>
    </source>
</evidence>
<gene>
    <name evidence="9" type="ORF">VaNZ11_004005</name>
</gene>
<sequence>MTSPTPQGEGAVKKTKEPRNTRITQQTLPACKPVLEPVWVSFHRQTCLYSLGEVSSRTSSPCIAFSIVFIFFAIGVVLVPIGAVCLYYGLKPVEIGARYDQTCVQGPSNAEREAYIHENAANDSMLRCTIHIRVTEDMPAPIFVYYELSGYYQNHRRYVKSRSDMQLAGKTKGLATNLCKPQENYNGTDSLPINPCGLVAWSFFNDTYVMAVSTNNSNSLPLRINDQNIAFESDIKYRFANYTPQNFNPEIGPLRGGFNLSVDSGGATPKDNQRFMNWMRLSALPRFRKLWGRIDQDLKAGSFVAVTVYNRYNTYKFDGRKSIVLGTTTWLGSRNPFLGVAYLVTGGLSFVLALVYLILRLTRPRKFGDPTALSFNNHPGASG</sequence>
<feature type="transmembrane region" description="Helical" evidence="8">
    <location>
        <begin position="337"/>
        <end position="359"/>
    </location>
</feature>
<comment type="subcellular location">
    <subcellularLocation>
        <location evidence="1">Membrane</location>
        <topology evidence="1">Multi-pass membrane protein</topology>
    </subcellularLocation>
</comment>
<accession>A0ABQ5RWK3</accession>
<keyword evidence="4 8" id="KW-1133">Transmembrane helix</keyword>
<feature type="compositionally biased region" description="Basic and acidic residues" evidence="7">
    <location>
        <begin position="11"/>
        <end position="20"/>
    </location>
</feature>
<dbReference type="EMBL" id="BSDZ01000010">
    <property type="protein sequence ID" value="GLI61588.1"/>
    <property type="molecule type" value="Genomic_DNA"/>
</dbReference>
<evidence type="ECO:0000256" key="8">
    <source>
        <dbReference type="SAM" id="Phobius"/>
    </source>
</evidence>
<dbReference type="Pfam" id="PF03381">
    <property type="entry name" value="CDC50"/>
    <property type="match status" value="1"/>
</dbReference>
<evidence type="ECO:0000256" key="4">
    <source>
        <dbReference type="ARBA" id="ARBA00022989"/>
    </source>
</evidence>
<evidence type="ECO:0000256" key="5">
    <source>
        <dbReference type="ARBA" id="ARBA00023136"/>
    </source>
</evidence>
<proteinExistence type="inferred from homology"/>
<organism evidence="9 10">
    <name type="scientific">Volvox africanus</name>
    <dbReference type="NCBI Taxonomy" id="51714"/>
    <lineage>
        <taxon>Eukaryota</taxon>
        <taxon>Viridiplantae</taxon>
        <taxon>Chlorophyta</taxon>
        <taxon>core chlorophytes</taxon>
        <taxon>Chlorophyceae</taxon>
        <taxon>CS clade</taxon>
        <taxon>Chlamydomonadales</taxon>
        <taxon>Volvocaceae</taxon>
        <taxon>Volvox</taxon>
    </lineage>
</organism>
<evidence type="ECO:0000256" key="1">
    <source>
        <dbReference type="ARBA" id="ARBA00004141"/>
    </source>
</evidence>
<keyword evidence="10" id="KW-1185">Reference proteome</keyword>
<evidence type="ECO:0000256" key="6">
    <source>
        <dbReference type="PIRNR" id="PIRNR015840"/>
    </source>
</evidence>
<dbReference type="PIRSF" id="PIRSF015840">
    <property type="entry name" value="DUF284_TM_euk"/>
    <property type="match status" value="1"/>
</dbReference>
<dbReference type="PANTHER" id="PTHR10926:SF0">
    <property type="entry name" value="CDC50, ISOFORM A"/>
    <property type="match status" value="1"/>
</dbReference>
<dbReference type="InterPro" id="IPR005045">
    <property type="entry name" value="CDC50/LEM3_fam"/>
</dbReference>
<evidence type="ECO:0000256" key="2">
    <source>
        <dbReference type="ARBA" id="ARBA00009457"/>
    </source>
</evidence>
<name>A0ABQ5RWK3_9CHLO</name>
<dbReference type="Proteomes" id="UP001165090">
    <property type="component" value="Unassembled WGS sequence"/>
</dbReference>
<evidence type="ECO:0000313" key="10">
    <source>
        <dbReference type="Proteomes" id="UP001165090"/>
    </source>
</evidence>
<comment type="caution">
    <text evidence="9">The sequence shown here is derived from an EMBL/GenBank/DDBJ whole genome shotgun (WGS) entry which is preliminary data.</text>
</comment>
<dbReference type="PANTHER" id="PTHR10926">
    <property type="entry name" value="CELL CYCLE CONTROL PROTEIN 50"/>
    <property type="match status" value="1"/>
</dbReference>
<keyword evidence="3 8" id="KW-0812">Transmembrane</keyword>
<keyword evidence="5 6" id="KW-0472">Membrane</keyword>
<feature type="transmembrane region" description="Helical" evidence="8">
    <location>
        <begin position="63"/>
        <end position="90"/>
    </location>
</feature>
<reference evidence="9 10" key="1">
    <citation type="journal article" date="2023" name="IScience">
        <title>Expanded male sex-determining region conserved during the evolution of homothallism in the green alga Volvox.</title>
        <authorList>
            <person name="Yamamoto K."/>
            <person name="Matsuzaki R."/>
            <person name="Mahakham W."/>
            <person name="Heman W."/>
            <person name="Sekimoto H."/>
            <person name="Kawachi M."/>
            <person name="Minakuchi Y."/>
            <person name="Toyoda A."/>
            <person name="Nozaki H."/>
        </authorList>
    </citation>
    <scope>NUCLEOTIDE SEQUENCE [LARGE SCALE GENOMIC DNA]</scope>
    <source>
        <strain evidence="9 10">NIES-4468</strain>
    </source>
</reference>
<protein>
    <recommendedName>
        <fullName evidence="6">ALA-interacting subunit</fullName>
    </recommendedName>
</protein>